<keyword evidence="3" id="KW-1185">Reference proteome</keyword>
<proteinExistence type="predicted"/>
<protein>
    <submittedName>
        <fullName evidence="2">Uncharacterized protein</fullName>
    </submittedName>
</protein>
<name>A0ABQ9IJI0_9NEOP</name>
<evidence type="ECO:0000313" key="2">
    <source>
        <dbReference type="EMBL" id="KAJ8896481.1"/>
    </source>
</evidence>
<reference evidence="2 3" key="1">
    <citation type="submission" date="2023-02" db="EMBL/GenBank/DDBJ databases">
        <title>LHISI_Scaffold_Assembly.</title>
        <authorList>
            <person name="Stuart O.P."/>
            <person name="Cleave R."/>
            <person name="Magrath M.J.L."/>
            <person name="Mikheyev A.S."/>
        </authorList>
    </citation>
    <scope>NUCLEOTIDE SEQUENCE [LARGE SCALE GENOMIC DNA]</scope>
    <source>
        <strain evidence="2">Daus_M_001</strain>
        <tissue evidence="2">Leg muscle</tissue>
    </source>
</reference>
<comment type="caution">
    <text evidence="2">The sequence shown here is derived from an EMBL/GenBank/DDBJ whole genome shotgun (WGS) entry which is preliminary data.</text>
</comment>
<dbReference type="EMBL" id="JARBHB010000001">
    <property type="protein sequence ID" value="KAJ8896481.1"/>
    <property type="molecule type" value="Genomic_DNA"/>
</dbReference>
<evidence type="ECO:0000313" key="3">
    <source>
        <dbReference type="Proteomes" id="UP001159363"/>
    </source>
</evidence>
<gene>
    <name evidence="2" type="ORF">PR048_001825</name>
</gene>
<accession>A0ABQ9IJI0</accession>
<feature type="region of interest" description="Disordered" evidence="1">
    <location>
        <begin position="133"/>
        <end position="167"/>
    </location>
</feature>
<dbReference type="PANTHER" id="PTHR45749:SF21">
    <property type="entry name" value="DUF4371 DOMAIN-CONTAINING PROTEIN"/>
    <property type="match status" value="1"/>
</dbReference>
<dbReference type="Proteomes" id="UP001159363">
    <property type="component" value="Chromosome 1"/>
</dbReference>
<dbReference type="PANTHER" id="PTHR45749">
    <property type="match status" value="1"/>
</dbReference>
<evidence type="ECO:0000256" key="1">
    <source>
        <dbReference type="SAM" id="MobiDB-lite"/>
    </source>
</evidence>
<sequence>MTHCNLSELNFMLWTYFVNTIQNTNVCFRKSSLEEVLSTKNLHFPVSTTAPPPPAIQTAAAHLVRYHFYYMTLNMLTRCNAVYKVAFHPAVVVRGDSQYVYKYETFITMNRKRQLDLDAFFLNKIKDQDEHIENMNEPKVPSVLSSSQGNDNEFDSTDPISSSNSSVVPEPIKNTKYFTTMADETTYISIKEQPASCIRYFDTTSYEIKETFFKFIDVVVVSGENIAHTILQELNRLNLDISYCHGQAYDRGSNMSGKFKGVQEHIEKGQPLAIYSHCENHRPNLTISKACSVASIRNAIGRMCETRWDENHDTVLTFFDTLPCLPVVLETISESCESRGSNVFSFLHAIQSSEFLVSVMVLAEVFWTKSSLGSELKAEYMDVLEAMKLISKIRASKSWTDSKAAVPEFSDGFDAEVLQVAEPYKDDLPCFSACKEELRSSVSTLLCPTGNNEHSGALLLDIASPENLSTDYNDLRSAKWVGFAAYPPGHRIHNEA</sequence>
<organism evidence="2 3">
    <name type="scientific">Dryococelus australis</name>
    <dbReference type="NCBI Taxonomy" id="614101"/>
    <lineage>
        <taxon>Eukaryota</taxon>
        <taxon>Metazoa</taxon>
        <taxon>Ecdysozoa</taxon>
        <taxon>Arthropoda</taxon>
        <taxon>Hexapoda</taxon>
        <taxon>Insecta</taxon>
        <taxon>Pterygota</taxon>
        <taxon>Neoptera</taxon>
        <taxon>Polyneoptera</taxon>
        <taxon>Phasmatodea</taxon>
        <taxon>Verophasmatodea</taxon>
        <taxon>Anareolatae</taxon>
        <taxon>Phasmatidae</taxon>
        <taxon>Eurycanthinae</taxon>
        <taxon>Dryococelus</taxon>
    </lineage>
</organism>